<evidence type="ECO:0000313" key="2">
    <source>
        <dbReference type="Proteomes" id="UP000192674"/>
    </source>
</evidence>
<sequence length="267" mass="29357">MKFPGEGPYEVVAEPPDVGGQRWAGAPCALQVGDTTYLSYRTRGDGDRVVIARSDDGVKFETITELTAKALNVPMVEKSPLVKTENGWRIYVSCSERGTKAWWIGLIEAPALEDLADAPLKKLDFDAPAVKDPVIRPLGSGWQAWVCVHPLDIEGAEDRMSTSYATSDDGITWRSHGTVLSGRRGHWDARGARLSTILPDGRAAYDGRATAAENWFERTGIAVATSDGFQATGEPVADVRYLEIAQGRWYYEARRPDGYHELRTEPS</sequence>
<organism evidence="1 2">
    <name type="scientific">Kibdelosporangium aridum</name>
    <dbReference type="NCBI Taxonomy" id="2030"/>
    <lineage>
        <taxon>Bacteria</taxon>
        <taxon>Bacillati</taxon>
        <taxon>Actinomycetota</taxon>
        <taxon>Actinomycetes</taxon>
        <taxon>Pseudonocardiales</taxon>
        <taxon>Pseudonocardiaceae</taxon>
        <taxon>Kibdelosporangium</taxon>
    </lineage>
</organism>
<dbReference type="InterPro" id="IPR023296">
    <property type="entry name" value="Glyco_hydro_beta-prop_sf"/>
</dbReference>
<dbReference type="Gene3D" id="2.115.10.20">
    <property type="entry name" value="Glycosyl hydrolase domain, family 43"/>
    <property type="match status" value="1"/>
</dbReference>
<dbReference type="AlphaFoldDB" id="A0A1Y5XMJ0"/>
<protein>
    <recommendedName>
        <fullName evidence="3">Exo-alpha-sialidase</fullName>
    </recommendedName>
</protein>
<dbReference type="RefSeq" id="WP_084428493.1">
    <property type="nucleotide sequence ID" value="NZ_FWXV01000003.1"/>
</dbReference>
<accession>A0A1Y5XMJ0</accession>
<evidence type="ECO:0008006" key="3">
    <source>
        <dbReference type="Google" id="ProtNLM"/>
    </source>
</evidence>
<reference evidence="1 2" key="1">
    <citation type="submission" date="2017-04" db="EMBL/GenBank/DDBJ databases">
        <authorList>
            <person name="Afonso C.L."/>
            <person name="Miller P.J."/>
            <person name="Scott M.A."/>
            <person name="Spackman E."/>
            <person name="Goraichik I."/>
            <person name="Dimitrov K.M."/>
            <person name="Suarez D.L."/>
            <person name="Swayne D.E."/>
        </authorList>
    </citation>
    <scope>NUCLEOTIDE SEQUENCE [LARGE SCALE GENOMIC DNA]</scope>
    <source>
        <strain evidence="1 2">DSM 43828</strain>
    </source>
</reference>
<dbReference type="SUPFAM" id="SSF75005">
    <property type="entry name" value="Arabinanase/levansucrase/invertase"/>
    <property type="match status" value="1"/>
</dbReference>
<dbReference type="EMBL" id="FWXV01000003">
    <property type="protein sequence ID" value="SMD06690.1"/>
    <property type="molecule type" value="Genomic_DNA"/>
</dbReference>
<name>A0A1Y5XMJ0_KIBAR</name>
<evidence type="ECO:0000313" key="1">
    <source>
        <dbReference type="EMBL" id="SMD06690.1"/>
    </source>
</evidence>
<keyword evidence="2" id="KW-1185">Reference proteome</keyword>
<gene>
    <name evidence="1" type="ORF">SAMN05661093_04126</name>
</gene>
<dbReference type="OrthoDB" id="251398at2"/>
<dbReference type="Proteomes" id="UP000192674">
    <property type="component" value="Unassembled WGS sequence"/>
</dbReference>
<proteinExistence type="predicted"/>